<dbReference type="RefSeq" id="WP_286678652.1">
    <property type="nucleotide sequence ID" value="NZ_MNXI01000094.1"/>
</dbReference>
<evidence type="ECO:0000256" key="5">
    <source>
        <dbReference type="ARBA" id="ARBA00022691"/>
    </source>
</evidence>
<keyword evidence="2 6" id="KW-0698">rRNA processing</keyword>
<evidence type="ECO:0000259" key="7">
    <source>
        <dbReference type="Pfam" id="PF00590"/>
    </source>
</evidence>
<dbReference type="HAMAP" id="MF_01877">
    <property type="entry name" value="16SrRNA_methyltr_I"/>
    <property type="match status" value="1"/>
</dbReference>
<keyword evidence="4 6" id="KW-0808">Transferase</keyword>
<dbReference type="InterPro" id="IPR008189">
    <property type="entry name" value="rRNA_ssu_MeTfrase_I"/>
</dbReference>
<dbReference type="InterPro" id="IPR000878">
    <property type="entry name" value="4pyrrol_Mease"/>
</dbReference>
<keyword evidence="5 6" id="KW-0949">S-adenosyl-L-methionine</keyword>
<evidence type="ECO:0000256" key="2">
    <source>
        <dbReference type="ARBA" id="ARBA00022552"/>
    </source>
</evidence>
<name>A0A2M7T5I4_9ACTN</name>
<dbReference type="Pfam" id="PF00590">
    <property type="entry name" value="TP_methylase"/>
    <property type="match status" value="1"/>
</dbReference>
<evidence type="ECO:0000313" key="9">
    <source>
        <dbReference type="Proteomes" id="UP000230956"/>
    </source>
</evidence>
<dbReference type="Proteomes" id="UP000230956">
    <property type="component" value="Unassembled WGS sequence"/>
</dbReference>
<keyword evidence="3 6" id="KW-0489">Methyltransferase</keyword>
<dbReference type="EC" id="2.1.1.198" evidence="6"/>
<sequence>MSNISGATGKLYICATPIGNLEDITLRVMRTLKEVDLIAAEDTRVTRKLLSRYDISTPITSYYEHNEAVKGKELVEAMGAGKTIALVSDAGMPGISDPGHRLIKLCIERGIPVEALPGPSSLITALVISGLPTDTFVFQGFLPRKKGERTALLEELLRTGRTTILFESPRRLKATIAEIAHIDPMRSTVIARELTKKFEEVIRGSAAELLERLDTAEIKGEVVLLFGPGQKGGAQTITASELRDAVIGLIEKGTQKKQAISEVAKKFGAGKHSVYEAVLDIHERGTKDQPKGR</sequence>
<dbReference type="FunFam" id="3.40.1010.10:FF:000007">
    <property type="entry name" value="Ribosomal RNA small subunit methyltransferase I"/>
    <property type="match status" value="1"/>
</dbReference>
<dbReference type="PROSITE" id="PS01296">
    <property type="entry name" value="RSMI"/>
    <property type="match status" value="1"/>
</dbReference>
<keyword evidence="1 6" id="KW-0963">Cytoplasm</keyword>
<organism evidence="8 9">
    <name type="scientific">Candidatus Aquicultor secundus</name>
    <dbReference type="NCBI Taxonomy" id="1973895"/>
    <lineage>
        <taxon>Bacteria</taxon>
        <taxon>Bacillati</taxon>
        <taxon>Actinomycetota</taxon>
        <taxon>Candidatus Aquicultoria</taxon>
        <taxon>Candidatus Aquicultorales</taxon>
        <taxon>Candidatus Aquicultoraceae</taxon>
        <taxon>Candidatus Aquicultor</taxon>
    </lineage>
</organism>
<dbReference type="FunFam" id="3.30.950.10:FF:000002">
    <property type="entry name" value="Ribosomal RNA small subunit methyltransferase I"/>
    <property type="match status" value="1"/>
</dbReference>
<dbReference type="NCBIfam" id="TIGR00096">
    <property type="entry name" value="16S rRNA (cytidine(1402)-2'-O)-methyltransferase"/>
    <property type="match status" value="1"/>
</dbReference>
<evidence type="ECO:0000256" key="3">
    <source>
        <dbReference type="ARBA" id="ARBA00022603"/>
    </source>
</evidence>
<dbReference type="InterPro" id="IPR035996">
    <property type="entry name" value="4pyrrol_Methylase_sf"/>
</dbReference>
<evidence type="ECO:0000256" key="4">
    <source>
        <dbReference type="ARBA" id="ARBA00022679"/>
    </source>
</evidence>
<dbReference type="AlphaFoldDB" id="A0A2M7T5I4"/>
<feature type="domain" description="Tetrapyrrole methylase" evidence="7">
    <location>
        <begin position="10"/>
        <end position="209"/>
    </location>
</feature>
<gene>
    <name evidence="6 8" type="primary">rsmI</name>
    <name evidence="8" type="ORF">COY37_10340</name>
</gene>
<dbReference type="EMBL" id="PFNG01000238">
    <property type="protein sequence ID" value="PIZ35489.1"/>
    <property type="molecule type" value="Genomic_DNA"/>
</dbReference>
<accession>A0A2M7T5I4</accession>
<dbReference type="InterPro" id="IPR018063">
    <property type="entry name" value="SAM_MeTrfase_RsmI_CS"/>
</dbReference>
<dbReference type="GO" id="GO:0005737">
    <property type="term" value="C:cytoplasm"/>
    <property type="evidence" value="ECO:0007669"/>
    <property type="project" value="UniProtKB-SubCell"/>
</dbReference>
<comment type="function">
    <text evidence="6">Catalyzes the 2'-O-methylation of the ribose of cytidine 1402 (C1402) in 16S rRNA.</text>
</comment>
<reference evidence="9" key="1">
    <citation type="submission" date="2017-09" db="EMBL/GenBank/DDBJ databases">
        <title>Depth-based differentiation of microbial function through sediment-hosted aquifers and enrichment of novel symbionts in the deep terrestrial subsurface.</title>
        <authorList>
            <person name="Probst A.J."/>
            <person name="Ladd B."/>
            <person name="Jarett J.K."/>
            <person name="Geller-Mcgrath D.E."/>
            <person name="Sieber C.M.K."/>
            <person name="Emerson J.B."/>
            <person name="Anantharaman K."/>
            <person name="Thomas B.C."/>
            <person name="Malmstrom R."/>
            <person name="Stieglmeier M."/>
            <person name="Klingl A."/>
            <person name="Woyke T."/>
            <person name="Ryan C.M."/>
            <person name="Banfield J.F."/>
        </authorList>
    </citation>
    <scope>NUCLEOTIDE SEQUENCE [LARGE SCALE GENOMIC DNA]</scope>
</reference>
<comment type="caution">
    <text evidence="8">The sequence shown here is derived from an EMBL/GenBank/DDBJ whole genome shotgun (WGS) entry which is preliminary data.</text>
</comment>
<dbReference type="GO" id="GO:0070677">
    <property type="term" value="F:rRNA (cytosine-2'-O-)-methyltransferase activity"/>
    <property type="evidence" value="ECO:0007669"/>
    <property type="project" value="UniProtKB-UniRule"/>
</dbReference>
<comment type="similarity">
    <text evidence="6">Belongs to the methyltransferase superfamily. RsmI family.</text>
</comment>
<dbReference type="PANTHER" id="PTHR46111">
    <property type="entry name" value="RIBOSOMAL RNA SMALL SUBUNIT METHYLTRANSFERASE I"/>
    <property type="match status" value="1"/>
</dbReference>
<dbReference type="CDD" id="cd11648">
    <property type="entry name" value="RsmI"/>
    <property type="match status" value="1"/>
</dbReference>
<evidence type="ECO:0000256" key="1">
    <source>
        <dbReference type="ARBA" id="ARBA00022490"/>
    </source>
</evidence>
<dbReference type="InterPro" id="IPR014777">
    <property type="entry name" value="4pyrrole_Mease_sub1"/>
</dbReference>
<comment type="subcellular location">
    <subcellularLocation>
        <location evidence="6">Cytoplasm</location>
    </subcellularLocation>
</comment>
<protein>
    <recommendedName>
        <fullName evidence="6">Ribosomal RNA small subunit methyltransferase I</fullName>
        <ecNumber evidence="6">2.1.1.198</ecNumber>
    </recommendedName>
    <alternativeName>
        <fullName evidence="6">16S rRNA 2'-O-ribose C1402 methyltransferase</fullName>
    </alternativeName>
    <alternativeName>
        <fullName evidence="6">rRNA (cytidine-2'-O-)-methyltransferase RsmI</fullName>
    </alternativeName>
</protein>
<proteinExistence type="inferred from homology"/>
<dbReference type="SUPFAM" id="SSF53790">
    <property type="entry name" value="Tetrapyrrole methylase"/>
    <property type="match status" value="1"/>
</dbReference>
<dbReference type="PIRSF" id="PIRSF005917">
    <property type="entry name" value="MTase_YraL"/>
    <property type="match status" value="1"/>
</dbReference>
<dbReference type="Gene3D" id="3.40.1010.10">
    <property type="entry name" value="Cobalt-precorrin-4 Transmethylase, Domain 1"/>
    <property type="match status" value="1"/>
</dbReference>
<evidence type="ECO:0000313" key="8">
    <source>
        <dbReference type="EMBL" id="PIZ35489.1"/>
    </source>
</evidence>
<dbReference type="Gene3D" id="3.30.950.10">
    <property type="entry name" value="Methyltransferase, Cobalt-precorrin-4 Transmethylase, Domain 2"/>
    <property type="match status" value="1"/>
</dbReference>
<evidence type="ECO:0000256" key="6">
    <source>
        <dbReference type="HAMAP-Rule" id="MF_01877"/>
    </source>
</evidence>
<dbReference type="PANTHER" id="PTHR46111:SF1">
    <property type="entry name" value="RIBOSOMAL RNA SMALL SUBUNIT METHYLTRANSFERASE I"/>
    <property type="match status" value="1"/>
</dbReference>
<dbReference type="InterPro" id="IPR014776">
    <property type="entry name" value="4pyrrole_Mease_sub2"/>
</dbReference>
<comment type="catalytic activity">
    <reaction evidence="6">
        <text>cytidine(1402) in 16S rRNA + S-adenosyl-L-methionine = 2'-O-methylcytidine(1402) in 16S rRNA + S-adenosyl-L-homocysteine + H(+)</text>
        <dbReference type="Rhea" id="RHEA:42924"/>
        <dbReference type="Rhea" id="RHEA-COMP:10285"/>
        <dbReference type="Rhea" id="RHEA-COMP:10286"/>
        <dbReference type="ChEBI" id="CHEBI:15378"/>
        <dbReference type="ChEBI" id="CHEBI:57856"/>
        <dbReference type="ChEBI" id="CHEBI:59789"/>
        <dbReference type="ChEBI" id="CHEBI:74495"/>
        <dbReference type="ChEBI" id="CHEBI:82748"/>
        <dbReference type="EC" id="2.1.1.198"/>
    </reaction>
</comment>